<organism evidence="2 3">
    <name type="scientific">Octopus vulgaris</name>
    <name type="common">Common octopus</name>
    <dbReference type="NCBI Taxonomy" id="6645"/>
    <lineage>
        <taxon>Eukaryota</taxon>
        <taxon>Metazoa</taxon>
        <taxon>Spiralia</taxon>
        <taxon>Lophotrochozoa</taxon>
        <taxon>Mollusca</taxon>
        <taxon>Cephalopoda</taxon>
        <taxon>Coleoidea</taxon>
        <taxon>Octopodiformes</taxon>
        <taxon>Octopoda</taxon>
        <taxon>Incirrata</taxon>
        <taxon>Octopodidae</taxon>
        <taxon>Octopus</taxon>
    </lineage>
</organism>
<evidence type="ECO:0000313" key="3">
    <source>
        <dbReference type="Proteomes" id="UP001162480"/>
    </source>
</evidence>
<feature type="region of interest" description="Disordered" evidence="1">
    <location>
        <begin position="45"/>
        <end position="78"/>
    </location>
</feature>
<reference evidence="2" key="1">
    <citation type="submission" date="2023-08" db="EMBL/GenBank/DDBJ databases">
        <authorList>
            <person name="Alioto T."/>
            <person name="Alioto T."/>
            <person name="Gomez Garrido J."/>
        </authorList>
    </citation>
    <scope>NUCLEOTIDE SEQUENCE</scope>
</reference>
<evidence type="ECO:0000313" key="2">
    <source>
        <dbReference type="EMBL" id="CAI9736031.1"/>
    </source>
</evidence>
<name>A0AA36BM77_OCTVU</name>
<evidence type="ECO:0000256" key="1">
    <source>
        <dbReference type="SAM" id="MobiDB-lite"/>
    </source>
</evidence>
<protein>
    <submittedName>
        <fullName evidence="2">Uncharacterized protein</fullName>
    </submittedName>
</protein>
<keyword evidence="3" id="KW-1185">Reference proteome</keyword>
<dbReference type="EMBL" id="OX597831">
    <property type="protein sequence ID" value="CAI9736031.1"/>
    <property type="molecule type" value="Genomic_DNA"/>
</dbReference>
<proteinExistence type="predicted"/>
<dbReference type="Proteomes" id="UP001162480">
    <property type="component" value="Chromosome 18"/>
</dbReference>
<dbReference type="AlphaFoldDB" id="A0AA36BM77"/>
<accession>A0AA36BM77</accession>
<sequence length="78" mass="8921">MKDTAFSDFYKVHKSPFVLSAHKKNNSQRYKTGIETTFTRAIETRTKHETANNSCDNLGGSDGMLQSSHGNEKKERRR</sequence>
<gene>
    <name evidence="2" type="ORF">OCTVUL_1B025076</name>
</gene>